<dbReference type="Gene3D" id="3.40.50.10300">
    <property type="entry name" value="CoaB-like"/>
    <property type="match status" value="1"/>
</dbReference>
<dbReference type="NCBIfam" id="TIGR00521">
    <property type="entry name" value="coaBC_dfp"/>
    <property type="match status" value="1"/>
</dbReference>
<dbReference type="PANTHER" id="PTHR14359:SF6">
    <property type="entry name" value="PHOSPHOPANTOTHENOYLCYSTEINE DECARBOXYLASE"/>
    <property type="match status" value="1"/>
</dbReference>
<organism evidence="5">
    <name type="scientific">freshwater metagenome</name>
    <dbReference type="NCBI Taxonomy" id="449393"/>
    <lineage>
        <taxon>unclassified sequences</taxon>
        <taxon>metagenomes</taxon>
        <taxon>ecological metagenomes</taxon>
    </lineage>
</organism>
<protein>
    <submittedName>
        <fullName evidence="5">Unannotated protein</fullName>
    </submittedName>
</protein>
<dbReference type="AlphaFoldDB" id="A0A6J6MQC3"/>
<dbReference type="GO" id="GO:0015937">
    <property type="term" value="P:coenzyme A biosynthetic process"/>
    <property type="evidence" value="ECO:0007669"/>
    <property type="project" value="InterPro"/>
</dbReference>
<dbReference type="HAMAP" id="MF_02225">
    <property type="entry name" value="CoaBC"/>
    <property type="match status" value="1"/>
</dbReference>
<evidence type="ECO:0000256" key="2">
    <source>
        <dbReference type="ARBA" id="ARBA00023239"/>
    </source>
</evidence>
<dbReference type="InterPro" id="IPR035929">
    <property type="entry name" value="CoaB-like_sf"/>
</dbReference>
<dbReference type="Pfam" id="PF02441">
    <property type="entry name" value="Flavoprotein"/>
    <property type="match status" value="1"/>
</dbReference>
<reference evidence="5" key="1">
    <citation type="submission" date="2020-05" db="EMBL/GenBank/DDBJ databases">
        <authorList>
            <person name="Chiriac C."/>
            <person name="Salcher M."/>
            <person name="Ghai R."/>
            <person name="Kavagutti S V."/>
        </authorList>
    </citation>
    <scope>NUCLEOTIDE SEQUENCE</scope>
</reference>
<dbReference type="Gene3D" id="3.40.50.1950">
    <property type="entry name" value="Flavin prenyltransferase-like"/>
    <property type="match status" value="1"/>
</dbReference>
<dbReference type="GO" id="GO:0004633">
    <property type="term" value="F:phosphopantothenoylcysteine decarboxylase activity"/>
    <property type="evidence" value="ECO:0007669"/>
    <property type="project" value="InterPro"/>
</dbReference>
<feature type="domain" description="DNA/pantothenate metabolism flavoprotein C-terminal" evidence="4">
    <location>
        <begin position="186"/>
        <end position="400"/>
    </location>
</feature>
<dbReference type="GO" id="GO:0015941">
    <property type="term" value="P:pantothenate catabolic process"/>
    <property type="evidence" value="ECO:0007669"/>
    <property type="project" value="InterPro"/>
</dbReference>
<dbReference type="InterPro" id="IPR005252">
    <property type="entry name" value="CoaBC"/>
</dbReference>
<dbReference type="SUPFAM" id="SSF52507">
    <property type="entry name" value="Homo-oligomeric flavin-containing Cys decarboxylases, HFCD"/>
    <property type="match status" value="1"/>
</dbReference>
<keyword evidence="2" id="KW-0456">Lyase</keyword>
<dbReference type="EMBL" id="CAEZWR010000207">
    <property type="protein sequence ID" value="CAB4676277.1"/>
    <property type="molecule type" value="Genomic_DNA"/>
</dbReference>
<dbReference type="PANTHER" id="PTHR14359">
    <property type="entry name" value="HOMO-OLIGOMERIC FLAVIN CONTAINING CYS DECARBOXYLASE FAMILY"/>
    <property type="match status" value="1"/>
</dbReference>
<gene>
    <name evidence="5" type="ORF">UFOPK2282_01377</name>
</gene>
<evidence type="ECO:0000313" key="5">
    <source>
        <dbReference type="EMBL" id="CAB4676277.1"/>
    </source>
</evidence>
<dbReference type="SUPFAM" id="SSF102645">
    <property type="entry name" value="CoaB-like"/>
    <property type="match status" value="1"/>
</dbReference>
<feature type="domain" description="Flavoprotein" evidence="3">
    <location>
        <begin position="7"/>
        <end position="177"/>
    </location>
</feature>
<dbReference type="Pfam" id="PF04127">
    <property type="entry name" value="DFP"/>
    <property type="match status" value="1"/>
</dbReference>
<dbReference type="InterPro" id="IPR003382">
    <property type="entry name" value="Flavoprotein"/>
</dbReference>
<keyword evidence="1" id="KW-0210">Decarboxylase</keyword>
<dbReference type="InterPro" id="IPR036551">
    <property type="entry name" value="Flavin_trans-like"/>
</dbReference>
<name>A0A6J6MQC3_9ZZZZ</name>
<dbReference type="GO" id="GO:0004632">
    <property type="term" value="F:phosphopantothenate--cysteine ligase activity"/>
    <property type="evidence" value="ECO:0007669"/>
    <property type="project" value="InterPro"/>
</dbReference>
<dbReference type="GO" id="GO:0010181">
    <property type="term" value="F:FMN binding"/>
    <property type="evidence" value="ECO:0007669"/>
    <property type="project" value="InterPro"/>
</dbReference>
<evidence type="ECO:0000259" key="3">
    <source>
        <dbReference type="Pfam" id="PF02441"/>
    </source>
</evidence>
<proteinExistence type="inferred from homology"/>
<evidence type="ECO:0000256" key="1">
    <source>
        <dbReference type="ARBA" id="ARBA00022793"/>
    </source>
</evidence>
<sequence length="404" mass="42090">MSGGRPRVVLGVAGGIAAYKAVEVLRGLTESGHDVTVIPTDAALKFVGEPTWSALSGKPVASDVWSNIADVPHVRLGQTADVVVIAPATADLIARATHGVANDLLTNTLLTARCPVVMAPAMHTEMWVHPATQANVAQLRARGIIVLEPASGRLTGADTGPGRLPDPAAIVDAVKDVLRRKPTNDLAGVKIVISAGGTHEALDPVRFLGNRSSGMQGVELARTAVSRGAHVTLVAAHMHVDPPAGVELVQVSSADDLHAAMQELNADVVVMAAAVADFKPQSEAGKKIKKEHLDTAHVALELTTTIDVLANLVSQRSGDTPLIVGFAAETADHHDHLIELGRSKLARKGCDLLVVNEVGTQEVFGSTENSVVILGSDGSLVQIDRSSKAQVADALWDLVAPRVS</sequence>
<dbReference type="InterPro" id="IPR007085">
    <property type="entry name" value="DNA/pantothenate-metab_flavo_C"/>
</dbReference>
<evidence type="ECO:0000259" key="4">
    <source>
        <dbReference type="Pfam" id="PF04127"/>
    </source>
</evidence>
<dbReference type="GO" id="GO:0071513">
    <property type="term" value="C:phosphopantothenoylcysteine decarboxylase complex"/>
    <property type="evidence" value="ECO:0007669"/>
    <property type="project" value="TreeGrafter"/>
</dbReference>
<accession>A0A6J6MQC3</accession>